<accession>A0A538UBA3</accession>
<evidence type="ECO:0000313" key="3">
    <source>
        <dbReference type="Proteomes" id="UP000319771"/>
    </source>
</evidence>
<name>A0A538UBA3_UNCEI</name>
<dbReference type="CDD" id="cd07043">
    <property type="entry name" value="STAS_anti-anti-sigma_factors"/>
    <property type="match status" value="1"/>
</dbReference>
<dbReference type="Pfam" id="PF13466">
    <property type="entry name" value="STAS_2"/>
    <property type="match status" value="1"/>
</dbReference>
<evidence type="ECO:0000259" key="1">
    <source>
        <dbReference type="PROSITE" id="PS50801"/>
    </source>
</evidence>
<organism evidence="2 3">
    <name type="scientific">Eiseniibacteriota bacterium</name>
    <dbReference type="NCBI Taxonomy" id="2212470"/>
    <lineage>
        <taxon>Bacteria</taxon>
        <taxon>Candidatus Eiseniibacteriota</taxon>
    </lineage>
</organism>
<dbReference type="InterPro" id="IPR036513">
    <property type="entry name" value="STAS_dom_sf"/>
</dbReference>
<gene>
    <name evidence="2" type="ORF">E6K81_05635</name>
</gene>
<dbReference type="EMBL" id="VBPB01000081">
    <property type="protein sequence ID" value="TMQ73127.1"/>
    <property type="molecule type" value="Genomic_DNA"/>
</dbReference>
<dbReference type="Gene3D" id="3.30.750.24">
    <property type="entry name" value="STAS domain"/>
    <property type="match status" value="1"/>
</dbReference>
<evidence type="ECO:0000313" key="2">
    <source>
        <dbReference type="EMBL" id="TMQ73127.1"/>
    </source>
</evidence>
<dbReference type="SUPFAM" id="SSF52091">
    <property type="entry name" value="SpoIIaa-like"/>
    <property type="match status" value="1"/>
</dbReference>
<reference evidence="2 3" key="1">
    <citation type="journal article" date="2019" name="Nat. Microbiol.">
        <title>Mediterranean grassland soil C-N compound turnover is dependent on rainfall and depth, and is mediated by genomically divergent microorganisms.</title>
        <authorList>
            <person name="Diamond S."/>
            <person name="Andeer P.F."/>
            <person name="Li Z."/>
            <person name="Crits-Christoph A."/>
            <person name="Burstein D."/>
            <person name="Anantharaman K."/>
            <person name="Lane K.R."/>
            <person name="Thomas B.C."/>
            <person name="Pan C."/>
            <person name="Northen T.R."/>
            <person name="Banfield J.F."/>
        </authorList>
    </citation>
    <scope>NUCLEOTIDE SEQUENCE [LARGE SCALE GENOMIC DNA]</scope>
    <source>
        <strain evidence="2">WS_11</strain>
    </source>
</reference>
<sequence>MIGLDRPDTSPPRPALSLTVALRVGRPEAGARVEWHERAGTSPNGAPGVARVALRGAIDDEAARRLARLLDDLVARGAEQVLVDCAALEHIDFRVVPALMEAFDRCEAASGGVVVCGLSRYLRDLFRVAGCESRLRCWPSAADLLSAGAPAPEPERERAS</sequence>
<dbReference type="InterPro" id="IPR002645">
    <property type="entry name" value="STAS_dom"/>
</dbReference>
<feature type="domain" description="STAS" evidence="1">
    <location>
        <begin position="47"/>
        <end position="148"/>
    </location>
</feature>
<proteinExistence type="predicted"/>
<dbReference type="AlphaFoldDB" id="A0A538UBA3"/>
<dbReference type="Proteomes" id="UP000319771">
    <property type="component" value="Unassembled WGS sequence"/>
</dbReference>
<comment type="caution">
    <text evidence="2">The sequence shown here is derived from an EMBL/GenBank/DDBJ whole genome shotgun (WGS) entry which is preliminary data.</text>
</comment>
<dbReference type="PROSITE" id="PS50801">
    <property type="entry name" value="STAS"/>
    <property type="match status" value="1"/>
</dbReference>
<dbReference type="InterPro" id="IPR058548">
    <property type="entry name" value="MlaB-like_STAS"/>
</dbReference>
<protein>
    <submittedName>
        <fullName evidence="2">STAS domain-containing protein</fullName>
    </submittedName>
</protein>